<gene>
    <name evidence="7" type="ORF">PYX00_005579</name>
</gene>
<name>A0AAW2HRZ5_9NEOP</name>
<dbReference type="InterPro" id="IPR006565">
    <property type="entry name" value="BTP"/>
</dbReference>
<evidence type="ECO:0000256" key="4">
    <source>
        <dbReference type="ARBA" id="ARBA00023242"/>
    </source>
</evidence>
<dbReference type="AlphaFoldDB" id="A0AAW2HRZ5"/>
<keyword evidence="3" id="KW-0804">Transcription</keyword>
<sequence>MTALWGEFETADTSNEEVIPAEIVKLFIMKAMQQDPFRVPLPLQKPQDQQNEVELSTSETFGLEMDDRVIHTIKLLQHCNEMSQLIEAAKEQTELMGDSQINTFPPALSIPLQPIKKFKHKLNYPIQHLNKEFSDFSLGKGPDIPEVTTKTAKKLLKKSVAALLAHAGYHTTKESVLNTFSDIVEEYIKKMTVLLRVAVDQGANVMATGFPDAMERVFHDMNIGSVRCIHKYYQNRVIKYHEKILEECKNLNCEYNNISIPIKTEALALETITKMEHDDVPEIHFPALGDGEGVDELQPSLEPGFQMLHSLEQEAHLQSAEQQDEEGVHLNDSPGQEVPSDNLNTHFLSKRRKRM</sequence>
<protein>
    <recommendedName>
        <fullName evidence="6">Bromodomain associated domain-containing protein</fullName>
    </recommendedName>
</protein>
<organism evidence="7">
    <name type="scientific">Menopon gallinae</name>
    <name type="common">poultry shaft louse</name>
    <dbReference type="NCBI Taxonomy" id="328185"/>
    <lineage>
        <taxon>Eukaryota</taxon>
        <taxon>Metazoa</taxon>
        <taxon>Ecdysozoa</taxon>
        <taxon>Arthropoda</taxon>
        <taxon>Hexapoda</taxon>
        <taxon>Insecta</taxon>
        <taxon>Pterygota</taxon>
        <taxon>Neoptera</taxon>
        <taxon>Paraneoptera</taxon>
        <taxon>Psocodea</taxon>
        <taxon>Troctomorpha</taxon>
        <taxon>Phthiraptera</taxon>
        <taxon>Amblycera</taxon>
        <taxon>Menoponidae</taxon>
        <taxon>Menopon</taxon>
    </lineage>
</organism>
<dbReference type="GO" id="GO:0003713">
    <property type="term" value="F:transcription coactivator activity"/>
    <property type="evidence" value="ECO:0007669"/>
    <property type="project" value="TreeGrafter"/>
</dbReference>
<accession>A0AAW2HRZ5</accession>
<dbReference type="GO" id="GO:0046982">
    <property type="term" value="F:protein heterodimerization activity"/>
    <property type="evidence" value="ECO:0007669"/>
    <property type="project" value="InterPro"/>
</dbReference>
<evidence type="ECO:0000256" key="3">
    <source>
        <dbReference type="ARBA" id="ARBA00023163"/>
    </source>
</evidence>
<evidence type="ECO:0000256" key="2">
    <source>
        <dbReference type="ARBA" id="ARBA00023015"/>
    </source>
</evidence>
<comment type="caution">
    <text evidence="7">The sequence shown here is derived from an EMBL/GenBank/DDBJ whole genome shotgun (WGS) entry which is preliminary data.</text>
</comment>
<evidence type="ECO:0000259" key="6">
    <source>
        <dbReference type="SMART" id="SM00576"/>
    </source>
</evidence>
<feature type="region of interest" description="Disordered" evidence="5">
    <location>
        <begin position="315"/>
        <end position="355"/>
    </location>
</feature>
<evidence type="ECO:0000313" key="7">
    <source>
        <dbReference type="EMBL" id="KAL0272715.1"/>
    </source>
</evidence>
<dbReference type="GO" id="GO:0000124">
    <property type="term" value="C:SAGA complex"/>
    <property type="evidence" value="ECO:0007669"/>
    <property type="project" value="InterPro"/>
</dbReference>
<reference evidence="7" key="1">
    <citation type="journal article" date="2024" name="Gigascience">
        <title>Chromosome-level genome of the poultry shaft louse Menopon gallinae provides insight into the host-switching and adaptive evolution of parasitic lice.</title>
        <authorList>
            <person name="Xu Y."/>
            <person name="Ma L."/>
            <person name="Liu S."/>
            <person name="Liang Y."/>
            <person name="Liu Q."/>
            <person name="He Z."/>
            <person name="Tian L."/>
            <person name="Duan Y."/>
            <person name="Cai W."/>
            <person name="Li H."/>
            <person name="Song F."/>
        </authorList>
    </citation>
    <scope>NUCLEOTIDE SEQUENCE</scope>
    <source>
        <strain evidence="7">Cailab_2023a</strain>
    </source>
</reference>
<dbReference type="InterPro" id="IPR039460">
    <property type="entry name" value="SUPT7L/Spt7"/>
</dbReference>
<dbReference type="InterPro" id="IPR009072">
    <property type="entry name" value="Histone-fold"/>
</dbReference>
<dbReference type="PANTHER" id="PTHR28598:SF1">
    <property type="entry name" value="STAGA COMPLEX 65 SUBUNIT GAMMA"/>
    <property type="match status" value="1"/>
</dbReference>
<proteinExistence type="predicted"/>
<evidence type="ECO:0000256" key="5">
    <source>
        <dbReference type="SAM" id="MobiDB-lite"/>
    </source>
</evidence>
<feature type="domain" description="Bromodomain associated" evidence="6">
    <location>
        <begin position="149"/>
        <end position="228"/>
    </location>
</feature>
<dbReference type="SMART" id="SM00576">
    <property type="entry name" value="BTP"/>
    <property type="match status" value="1"/>
</dbReference>
<dbReference type="EMBL" id="JARGDH010000003">
    <property type="protein sequence ID" value="KAL0272715.1"/>
    <property type="molecule type" value="Genomic_DNA"/>
</dbReference>
<dbReference type="PANTHER" id="PTHR28598">
    <property type="entry name" value="STAGA COMPLEX 65 SUBUNIT GAMMA"/>
    <property type="match status" value="1"/>
</dbReference>
<comment type="subcellular location">
    <subcellularLocation>
        <location evidence="1">Nucleus</location>
    </subcellularLocation>
</comment>
<keyword evidence="2" id="KW-0805">Transcription regulation</keyword>
<evidence type="ECO:0000256" key="1">
    <source>
        <dbReference type="ARBA" id="ARBA00004123"/>
    </source>
</evidence>
<dbReference type="Pfam" id="PF07524">
    <property type="entry name" value="Bromo_TP"/>
    <property type="match status" value="1"/>
</dbReference>
<keyword evidence="4" id="KW-0539">Nucleus</keyword>
<dbReference type="CDD" id="cd06847">
    <property type="entry name" value="HFD_SUPT7L"/>
    <property type="match status" value="1"/>
</dbReference>
<dbReference type="GO" id="GO:0005634">
    <property type="term" value="C:nucleus"/>
    <property type="evidence" value="ECO:0007669"/>
    <property type="project" value="UniProtKB-SubCell"/>
</dbReference>
<dbReference type="Gene3D" id="1.10.20.10">
    <property type="entry name" value="Histone, subunit A"/>
    <property type="match status" value="1"/>
</dbReference>